<keyword evidence="2" id="KW-1185">Reference proteome</keyword>
<sequence length="150" mass="16621">CREMGEKSAPGRGAIHIPTPGPPLFSFVQITPYTIGHNMLKATAFSQIQPCPITHPTPMTFSLHHTYPFRYTDPHCFPSVIIVPCVVKRTRSSSEVWGIDHFYRFTNIVALASGTGGTVEGCKRAEMGDPPSCFSYSRDHPLLSDMRNIV</sequence>
<reference evidence="1" key="2">
    <citation type="submission" date="2025-09" db="UniProtKB">
        <authorList>
            <consortium name="Ensembl"/>
        </authorList>
    </citation>
    <scope>IDENTIFICATION</scope>
</reference>
<accession>A0A8C3FE91</accession>
<dbReference type="AlphaFoldDB" id="A0A8C3FE91"/>
<name>A0A8C3FE91_CHRPI</name>
<dbReference type="Ensembl" id="ENSCPBT00000009075.1">
    <property type="protein sequence ID" value="ENSCPBP00000007518.1"/>
    <property type="gene ID" value="ENSCPBG00000005931.1"/>
</dbReference>
<reference evidence="1" key="1">
    <citation type="submission" date="2025-08" db="UniProtKB">
        <authorList>
            <consortium name="Ensembl"/>
        </authorList>
    </citation>
    <scope>IDENTIFICATION</scope>
</reference>
<evidence type="ECO:0000313" key="2">
    <source>
        <dbReference type="Proteomes" id="UP000694380"/>
    </source>
</evidence>
<evidence type="ECO:0000313" key="1">
    <source>
        <dbReference type="Ensembl" id="ENSCPBP00000007518.1"/>
    </source>
</evidence>
<protein>
    <submittedName>
        <fullName evidence="1">Uncharacterized protein</fullName>
    </submittedName>
</protein>
<dbReference type="Proteomes" id="UP000694380">
    <property type="component" value="Unplaced"/>
</dbReference>
<proteinExistence type="predicted"/>
<organism evidence="1 2">
    <name type="scientific">Chrysemys picta bellii</name>
    <name type="common">Western painted turtle</name>
    <name type="synonym">Emys bellii</name>
    <dbReference type="NCBI Taxonomy" id="8478"/>
    <lineage>
        <taxon>Eukaryota</taxon>
        <taxon>Metazoa</taxon>
        <taxon>Chordata</taxon>
        <taxon>Craniata</taxon>
        <taxon>Vertebrata</taxon>
        <taxon>Euteleostomi</taxon>
        <taxon>Archelosauria</taxon>
        <taxon>Testudinata</taxon>
        <taxon>Testudines</taxon>
        <taxon>Cryptodira</taxon>
        <taxon>Durocryptodira</taxon>
        <taxon>Testudinoidea</taxon>
        <taxon>Emydidae</taxon>
        <taxon>Chrysemys</taxon>
    </lineage>
</organism>